<dbReference type="SUPFAM" id="SSF56300">
    <property type="entry name" value="Metallo-dependent phosphatases"/>
    <property type="match status" value="1"/>
</dbReference>
<evidence type="ECO:0000313" key="5">
    <source>
        <dbReference type="EMBL" id="MDZ5757050.1"/>
    </source>
</evidence>
<name>A0AAW9JTN0_CARML</name>
<dbReference type="Proteomes" id="UP001290462">
    <property type="component" value="Unassembled WGS sequence"/>
</dbReference>
<dbReference type="GO" id="GO:0000166">
    <property type="term" value="F:nucleotide binding"/>
    <property type="evidence" value="ECO:0007669"/>
    <property type="project" value="UniProtKB-KW"/>
</dbReference>
<evidence type="ECO:0000259" key="3">
    <source>
        <dbReference type="Pfam" id="PF00149"/>
    </source>
</evidence>
<organism evidence="5 6">
    <name type="scientific">Carnobacterium maltaromaticum</name>
    <name type="common">Carnobacterium piscicola</name>
    <dbReference type="NCBI Taxonomy" id="2751"/>
    <lineage>
        <taxon>Bacteria</taxon>
        <taxon>Bacillati</taxon>
        <taxon>Bacillota</taxon>
        <taxon>Bacilli</taxon>
        <taxon>Lactobacillales</taxon>
        <taxon>Carnobacteriaceae</taxon>
        <taxon>Carnobacterium</taxon>
    </lineage>
</organism>
<dbReference type="EMBL" id="JAVBVO010000001">
    <property type="protein sequence ID" value="MDZ5757050.1"/>
    <property type="molecule type" value="Genomic_DNA"/>
</dbReference>
<evidence type="ECO:0000259" key="4">
    <source>
        <dbReference type="Pfam" id="PF02872"/>
    </source>
</evidence>
<dbReference type="InterPro" id="IPR036907">
    <property type="entry name" value="5'-Nucleotdase_C_sf"/>
</dbReference>
<dbReference type="AlphaFoldDB" id="A0AAW9JTN0"/>
<dbReference type="Pfam" id="PF00149">
    <property type="entry name" value="Metallophos"/>
    <property type="match status" value="1"/>
</dbReference>
<dbReference type="InterPro" id="IPR011240">
    <property type="entry name" value="Pesterase_YunD"/>
</dbReference>
<comment type="caution">
    <text evidence="5">The sequence shown here is derived from an EMBL/GenBank/DDBJ whole genome shotgun (WGS) entry which is preliminary data.</text>
</comment>
<comment type="similarity">
    <text evidence="2">Belongs to the 5'-nucleotidase family.</text>
</comment>
<dbReference type="RefSeq" id="WP_322808207.1">
    <property type="nucleotide sequence ID" value="NZ_JAVBVO010000001.1"/>
</dbReference>
<dbReference type="GO" id="GO:0009166">
    <property type="term" value="P:nucleotide catabolic process"/>
    <property type="evidence" value="ECO:0007669"/>
    <property type="project" value="InterPro"/>
</dbReference>
<dbReference type="GO" id="GO:0030288">
    <property type="term" value="C:outer membrane-bounded periplasmic space"/>
    <property type="evidence" value="ECO:0007669"/>
    <property type="project" value="TreeGrafter"/>
</dbReference>
<dbReference type="PANTHER" id="PTHR11575:SF23">
    <property type="entry name" value="5-NUCLEOTIDASE FAMILY PROTEIN"/>
    <property type="match status" value="1"/>
</dbReference>
<proteinExistence type="inferred from homology"/>
<evidence type="ECO:0000256" key="1">
    <source>
        <dbReference type="ARBA" id="ARBA00022729"/>
    </source>
</evidence>
<dbReference type="SUPFAM" id="SSF55816">
    <property type="entry name" value="5'-nucleotidase (syn. UDP-sugar hydrolase), C-terminal domain"/>
    <property type="match status" value="1"/>
</dbReference>
<evidence type="ECO:0000313" key="6">
    <source>
        <dbReference type="Proteomes" id="UP001290462"/>
    </source>
</evidence>
<dbReference type="PRINTS" id="PR01607">
    <property type="entry name" value="APYRASEFAMLY"/>
</dbReference>
<dbReference type="Gene3D" id="3.60.21.10">
    <property type="match status" value="1"/>
</dbReference>
<protein>
    <submittedName>
        <fullName evidence="5">Metallophosphoesterase</fullName>
    </submittedName>
</protein>
<dbReference type="PIRSF" id="PIRSF036361">
    <property type="entry name" value="YunD"/>
    <property type="match status" value="1"/>
</dbReference>
<sequence length="460" mass="52300">MERVHIYHTNDLHSHFENWPRIEAYLAQQQKAHQEQKENVFTFDIGDACDRVHPLTEATDGQANIQLLNEGHYDAVTVGNNEGIGNSKKQLNQLYTKANFDVVLANLADIRTGEAPDWALPFKIYETKDGFRFGVFGLTAPFPTSYVPNGWQVSEPDSIIPEILELLTPLVDAVILLSHLGIMEDRRIAEMYPMIDLIIGSHTHHLLPDGEIVRQTLITAAGKFGMYVGHIELEIDDFKRLTVTKASVIETARLPVASHEVERIKEYEIRGHRLLKTQKVAYLPNDLPVDWFASSPLVEMGLKAVKDYAKTEVSILNAGLFMKGLTAGLVSKDDLHTLLPHPMRVMRCTLSGANIARMILEMEKNRGYLKSFPIKGMGFRGKLFGEICYDGIEYDATTRSIKWLGEPLDEYKEYTFATVDHFLYIPYFPTIEICGVNEVIFPYFIRNVFGQYLTRNYPIE</sequence>
<reference evidence="5" key="1">
    <citation type="submission" date="2023-08" db="EMBL/GenBank/DDBJ databases">
        <title>Genomic characterization of piscicolin 126 produced by Carnobacterium maltaromaticum CM22 strain isolated from salmon (Salmo salar).</title>
        <authorList>
            <person name="Gonzalez-Gragera E."/>
            <person name="Garcia-Lopez J.D."/>
            <person name="Teso-Perez C."/>
            <person name="Gimenez-Hernandez I."/>
            <person name="Peralta-Sanchez J.M."/>
            <person name="Valdivia E."/>
            <person name="Montalban-Lopez M."/>
            <person name="Martin-Platero A.M."/>
            <person name="Banos A."/>
            <person name="Martinez-Bueno M."/>
        </authorList>
    </citation>
    <scope>NUCLEOTIDE SEQUENCE</scope>
    <source>
        <strain evidence="5">CM22</strain>
    </source>
</reference>
<feature type="domain" description="5'-Nucleotidase C-terminal" evidence="4">
    <location>
        <begin position="290"/>
        <end position="421"/>
    </location>
</feature>
<dbReference type="PANTHER" id="PTHR11575">
    <property type="entry name" value="5'-NUCLEOTIDASE-RELATED"/>
    <property type="match status" value="1"/>
</dbReference>
<dbReference type="GO" id="GO:0008253">
    <property type="term" value="F:5'-nucleotidase activity"/>
    <property type="evidence" value="ECO:0007669"/>
    <property type="project" value="TreeGrafter"/>
</dbReference>
<dbReference type="Gene3D" id="3.90.780.10">
    <property type="entry name" value="5'-Nucleotidase, C-terminal domain"/>
    <property type="match status" value="1"/>
</dbReference>
<dbReference type="GO" id="GO:0008768">
    <property type="term" value="F:UDP-sugar diphosphatase activity"/>
    <property type="evidence" value="ECO:0007669"/>
    <property type="project" value="TreeGrafter"/>
</dbReference>
<gene>
    <name evidence="5" type="ORF">RAK27_00075</name>
</gene>
<feature type="domain" description="Calcineurin-like phosphoesterase" evidence="3">
    <location>
        <begin position="5"/>
        <end position="205"/>
    </location>
</feature>
<dbReference type="InterPro" id="IPR008334">
    <property type="entry name" value="5'-Nucleotdase_C"/>
</dbReference>
<evidence type="ECO:0000256" key="2">
    <source>
        <dbReference type="RuleBase" id="RU362119"/>
    </source>
</evidence>
<keyword evidence="1" id="KW-0732">Signal</keyword>
<dbReference type="InterPro" id="IPR006179">
    <property type="entry name" value="5_nucleotidase/apyrase"/>
</dbReference>
<keyword evidence="2" id="KW-0547">Nucleotide-binding</keyword>
<dbReference type="InterPro" id="IPR029052">
    <property type="entry name" value="Metallo-depent_PP-like"/>
</dbReference>
<dbReference type="InterPro" id="IPR004843">
    <property type="entry name" value="Calcineurin-like_PHP"/>
</dbReference>
<keyword evidence="2" id="KW-0378">Hydrolase</keyword>
<dbReference type="Pfam" id="PF02872">
    <property type="entry name" value="5_nucleotid_C"/>
    <property type="match status" value="1"/>
</dbReference>
<dbReference type="CDD" id="cd00845">
    <property type="entry name" value="MPP_UshA_N_like"/>
    <property type="match status" value="1"/>
</dbReference>
<accession>A0AAW9JTN0</accession>